<gene>
    <name evidence="6" type="ORF">SAMN05421783_101440</name>
</gene>
<dbReference type="GO" id="GO:0003700">
    <property type="term" value="F:DNA-binding transcription factor activity"/>
    <property type="evidence" value="ECO:0007669"/>
    <property type="project" value="InterPro"/>
</dbReference>
<evidence type="ECO:0000256" key="4">
    <source>
        <dbReference type="SAM" id="MobiDB-lite"/>
    </source>
</evidence>
<dbReference type="InterPro" id="IPR009057">
    <property type="entry name" value="Homeodomain-like_sf"/>
</dbReference>
<dbReference type="InterPro" id="IPR018060">
    <property type="entry name" value="HTH_AraC"/>
</dbReference>
<dbReference type="Gene3D" id="1.10.10.60">
    <property type="entry name" value="Homeodomain-like"/>
    <property type="match status" value="1"/>
</dbReference>
<dbReference type="Pfam" id="PF12833">
    <property type="entry name" value="HTH_18"/>
    <property type="match status" value="1"/>
</dbReference>
<evidence type="ECO:0000256" key="3">
    <source>
        <dbReference type="ARBA" id="ARBA00023163"/>
    </source>
</evidence>
<dbReference type="SUPFAM" id="SSF46689">
    <property type="entry name" value="Homeodomain-like"/>
    <property type="match status" value="1"/>
</dbReference>
<keyword evidence="2" id="KW-0238">DNA-binding</keyword>
<dbReference type="OrthoDB" id="5582699at2"/>
<dbReference type="Proteomes" id="UP000198816">
    <property type="component" value="Unassembled WGS sequence"/>
</dbReference>
<dbReference type="GO" id="GO:0000976">
    <property type="term" value="F:transcription cis-regulatory region binding"/>
    <property type="evidence" value="ECO:0007669"/>
    <property type="project" value="TreeGrafter"/>
</dbReference>
<sequence length="370" mass="40067">MSQDARTLEAKIPPPEADAPASGNRGRFGDLWVGPILALPAVLTELGVSPGRAFAEAEVDPGLLDNPEARIAIEPLGRLLDICVALTQCNHFGLLLGERFNLQALGHLGALMRHSPTVGDAVRSLLLHLHLTDRGAAPVLLAPDPSCVTLGYSIYRHGTPATAQILDAAIAIGYGMLRELCGPAWQPVRLQFSHARPANIAPYRRVFGATPTFDAEVSAILFASSWLLRPIAGADARLYGVFARAIREATANYPMSFAEQVSGVLHQMIRGGNASADAIARLFGIRERTLRRRLAHEGKHLQQLVDEERFEIAKQLLHDTNLPVADVAAAVQYADPNAFSRAFRSWAGLSPKQWRQDCSNGLARTSPVHD</sequence>
<dbReference type="InterPro" id="IPR032687">
    <property type="entry name" value="AraC-type_N"/>
</dbReference>
<name>A0A1H2QWB0_THIRO</name>
<keyword evidence="1" id="KW-0805">Transcription regulation</keyword>
<dbReference type="PANTHER" id="PTHR47894">
    <property type="entry name" value="HTH-TYPE TRANSCRIPTIONAL REGULATOR GADX"/>
    <property type="match status" value="1"/>
</dbReference>
<dbReference type="SMART" id="SM00342">
    <property type="entry name" value="HTH_ARAC"/>
    <property type="match status" value="1"/>
</dbReference>
<proteinExistence type="predicted"/>
<evidence type="ECO:0000313" key="7">
    <source>
        <dbReference type="Proteomes" id="UP000198816"/>
    </source>
</evidence>
<dbReference type="PANTHER" id="PTHR47894:SF4">
    <property type="entry name" value="HTH-TYPE TRANSCRIPTIONAL REGULATOR GADX"/>
    <property type="match status" value="1"/>
</dbReference>
<dbReference type="RefSeq" id="WP_093027632.1">
    <property type="nucleotide sequence ID" value="NZ_FNNZ01000001.1"/>
</dbReference>
<organism evidence="6 7">
    <name type="scientific">Thiocapsa roseopersicina</name>
    <dbReference type="NCBI Taxonomy" id="1058"/>
    <lineage>
        <taxon>Bacteria</taxon>
        <taxon>Pseudomonadati</taxon>
        <taxon>Pseudomonadota</taxon>
        <taxon>Gammaproteobacteria</taxon>
        <taxon>Chromatiales</taxon>
        <taxon>Chromatiaceae</taxon>
        <taxon>Thiocapsa</taxon>
    </lineage>
</organism>
<protein>
    <submittedName>
        <fullName evidence="6">Helix-turn-helix domain-containing protein</fullName>
    </submittedName>
</protein>
<evidence type="ECO:0000256" key="2">
    <source>
        <dbReference type="ARBA" id="ARBA00023125"/>
    </source>
</evidence>
<dbReference type="GO" id="GO:0005829">
    <property type="term" value="C:cytosol"/>
    <property type="evidence" value="ECO:0007669"/>
    <property type="project" value="TreeGrafter"/>
</dbReference>
<dbReference type="STRING" id="1058.SAMN05421783_101440"/>
<evidence type="ECO:0000256" key="1">
    <source>
        <dbReference type="ARBA" id="ARBA00023015"/>
    </source>
</evidence>
<reference evidence="7" key="1">
    <citation type="submission" date="2016-10" db="EMBL/GenBank/DDBJ databases">
        <authorList>
            <person name="Varghese N."/>
            <person name="Submissions S."/>
        </authorList>
    </citation>
    <scope>NUCLEOTIDE SEQUENCE [LARGE SCALE GENOMIC DNA]</scope>
    <source>
        <strain evidence="7">DSM 217</strain>
    </source>
</reference>
<keyword evidence="7" id="KW-1185">Reference proteome</keyword>
<dbReference type="Pfam" id="PF12625">
    <property type="entry name" value="Arabinose_bd"/>
    <property type="match status" value="1"/>
</dbReference>
<evidence type="ECO:0000313" key="6">
    <source>
        <dbReference type="EMBL" id="SDW11198.1"/>
    </source>
</evidence>
<dbReference type="AlphaFoldDB" id="A0A1H2QWB0"/>
<keyword evidence="3" id="KW-0804">Transcription</keyword>
<feature type="domain" description="HTH araC/xylS-type" evidence="5">
    <location>
        <begin position="259"/>
        <end position="357"/>
    </location>
</feature>
<dbReference type="EMBL" id="FNNZ01000001">
    <property type="protein sequence ID" value="SDW11198.1"/>
    <property type="molecule type" value="Genomic_DNA"/>
</dbReference>
<feature type="region of interest" description="Disordered" evidence="4">
    <location>
        <begin position="1"/>
        <end position="24"/>
    </location>
</feature>
<evidence type="ECO:0000259" key="5">
    <source>
        <dbReference type="PROSITE" id="PS01124"/>
    </source>
</evidence>
<accession>A0A1H2QWB0</accession>
<dbReference type="PROSITE" id="PS01124">
    <property type="entry name" value="HTH_ARAC_FAMILY_2"/>
    <property type="match status" value="1"/>
</dbReference>